<evidence type="ECO:0000313" key="4">
    <source>
        <dbReference type="Proteomes" id="UP001155241"/>
    </source>
</evidence>
<organism evidence="3 4">
    <name type="scientific">Aeoliella straminimaris</name>
    <dbReference type="NCBI Taxonomy" id="2954799"/>
    <lineage>
        <taxon>Bacteria</taxon>
        <taxon>Pseudomonadati</taxon>
        <taxon>Planctomycetota</taxon>
        <taxon>Planctomycetia</taxon>
        <taxon>Pirellulales</taxon>
        <taxon>Lacipirellulaceae</taxon>
        <taxon>Aeoliella</taxon>
    </lineage>
</organism>
<reference evidence="3" key="1">
    <citation type="submission" date="2022-06" db="EMBL/GenBank/DDBJ databases">
        <title>Aeoliella straminimaris, a novel planctomycete from sediments.</title>
        <authorList>
            <person name="Vitorino I.R."/>
            <person name="Lage O.M."/>
        </authorList>
    </citation>
    <scope>NUCLEOTIDE SEQUENCE</scope>
    <source>
        <strain evidence="3">ICT_H6.2</strain>
    </source>
</reference>
<comment type="caution">
    <text evidence="3">The sequence shown here is derived from an EMBL/GenBank/DDBJ whole genome shotgun (WGS) entry which is preliminary data.</text>
</comment>
<evidence type="ECO:0008006" key="5">
    <source>
        <dbReference type="Google" id="ProtNLM"/>
    </source>
</evidence>
<feature type="region of interest" description="Disordered" evidence="1">
    <location>
        <begin position="29"/>
        <end position="55"/>
    </location>
</feature>
<proteinExistence type="predicted"/>
<evidence type="ECO:0000313" key="3">
    <source>
        <dbReference type="EMBL" id="MCO6045126.1"/>
    </source>
</evidence>
<feature type="chain" id="PRO_5040722041" description="Outer membrane protein with beta-barrel domain" evidence="2">
    <location>
        <begin position="18"/>
        <end position="290"/>
    </location>
</feature>
<keyword evidence="4" id="KW-1185">Reference proteome</keyword>
<evidence type="ECO:0000256" key="2">
    <source>
        <dbReference type="SAM" id="SignalP"/>
    </source>
</evidence>
<keyword evidence="2" id="KW-0732">Signal</keyword>
<gene>
    <name evidence="3" type="ORF">NG895_14540</name>
</gene>
<dbReference type="EMBL" id="JAMXLR010000051">
    <property type="protein sequence ID" value="MCO6045126.1"/>
    <property type="molecule type" value="Genomic_DNA"/>
</dbReference>
<name>A0A9X2FG87_9BACT</name>
<sequence>MKLLPLLGLLLVCSATTGVVRGEELQQLREGVHTPNSPASSSPAPSSGGSRDTYDPADAVLDDLLEDNPASEFLLGGIFMVAAAPYWAPYALLNDPDHQRFGGYTDAYAEGGYKDSELFWRSTDFVSSARAQLEYGTNFDDMQTVGSRLQIDLALWRLSLDSSWNNYYEDIPSGTDELALGDLNLVFRFAQNDYMQWRSGLGINWLSDTRSEVGFNFTYGFDILPVEPWIWSTDFDLGKLGHARLLRARTTLGVHLGKHCRDGELYTGFEYVDIEDAQIPQMLFGFRYWW</sequence>
<accession>A0A9X2FG87</accession>
<dbReference type="RefSeq" id="WP_252853237.1">
    <property type="nucleotide sequence ID" value="NZ_JAMXLR010000051.1"/>
</dbReference>
<protein>
    <recommendedName>
        <fullName evidence="5">Outer membrane protein with beta-barrel domain</fullName>
    </recommendedName>
</protein>
<evidence type="ECO:0000256" key="1">
    <source>
        <dbReference type="SAM" id="MobiDB-lite"/>
    </source>
</evidence>
<dbReference type="Proteomes" id="UP001155241">
    <property type="component" value="Unassembled WGS sequence"/>
</dbReference>
<feature type="compositionally biased region" description="Low complexity" evidence="1">
    <location>
        <begin position="37"/>
        <end position="50"/>
    </location>
</feature>
<dbReference type="AlphaFoldDB" id="A0A9X2FG87"/>
<feature type="signal peptide" evidence="2">
    <location>
        <begin position="1"/>
        <end position="17"/>
    </location>
</feature>